<reference evidence="6" key="1">
    <citation type="submission" date="2022-10" db="EMBL/GenBank/DDBJ databases">
        <title>Characterization and whole genome sequencing of a new Roseateles species, isolated from fresh water.</title>
        <authorList>
            <person name="Guliayeva D.Y."/>
            <person name="Akhremchuk A.E."/>
            <person name="Sikolenko M.A."/>
            <person name="Valentovich L.N."/>
            <person name="Sidarenka A.V."/>
        </authorList>
    </citation>
    <scope>NUCLEOTIDE SEQUENCE</scope>
    <source>
        <strain evidence="6">BIM B-1768</strain>
    </source>
</reference>
<dbReference type="RefSeq" id="WP_261757833.1">
    <property type="nucleotide sequence ID" value="NZ_CP104562.2"/>
</dbReference>
<dbReference type="InterPro" id="IPR012292">
    <property type="entry name" value="Globin/Proto"/>
</dbReference>
<dbReference type="Proteomes" id="UP001064933">
    <property type="component" value="Chromosome"/>
</dbReference>
<evidence type="ECO:0000256" key="5">
    <source>
        <dbReference type="SAM" id="SignalP"/>
    </source>
</evidence>
<keyword evidence="2" id="KW-0349">Heme</keyword>
<evidence type="ECO:0000256" key="1">
    <source>
        <dbReference type="ARBA" id="ARBA00022448"/>
    </source>
</evidence>
<evidence type="ECO:0000313" key="7">
    <source>
        <dbReference type="Proteomes" id="UP001064933"/>
    </source>
</evidence>
<accession>A0ABY6AZE6</accession>
<feature type="signal peptide" evidence="5">
    <location>
        <begin position="1"/>
        <end position="38"/>
    </location>
</feature>
<gene>
    <name evidence="6" type="ORF">N4261_24420</name>
</gene>
<dbReference type="SUPFAM" id="SSF46458">
    <property type="entry name" value="Globin-like"/>
    <property type="match status" value="1"/>
</dbReference>
<keyword evidence="1" id="KW-0813">Transport</keyword>
<keyword evidence="4" id="KW-0408">Iron</keyword>
<dbReference type="InterPro" id="IPR006311">
    <property type="entry name" value="TAT_signal"/>
</dbReference>
<keyword evidence="3" id="KW-0479">Metal-binding</keyword>
<dbReference type="EMBL" id="CP104562">
    <property type="protein sequence ID" value="UXH78062.1"/>
    <property type="molecule type" value="Genomic_DNA"/>
</dbReference>
<dbReference type="InterPro" id="IPR009050">
    <property type="entry name" value="Globin-like_sf"/>
</dbReference>
<protein>
    <submittedName>
        <fullName evidence="6">Group 1 truncated hemoglobin</fullName>
    </submittedName>
</protein>
<proteinExistence type="predicted"/>
<evidence type="ECO:0000256" key="2">
    <source>
        <dbReference type="ARBA" id="ARBA00022617"/>
    </source>
</evidence>
<evidence type="ECO:0000256" key="3">
    <source>
        <dbReference type="ARBA" id="ARBA00022723"/>
    </source>
</evidence>
<evidence type="ECO:0000256" key="4">
    <source>
        <dbReference type="ARBA" id="ARBA00023004"/>
    </source>
</evidence>
<dbReference type="PROSITE" id="PS51318">
    <property type="entry name" value="TAT"/>
    <property type="match status" value="1"/>
</dbReference>
<sequence length="156" mass="17146">MSHVALALSRLGRRRMMALSLAVALALGLGLSAGPVSAQDDLYRALGGEDGVRRISAELVQRVYADDRIKHLFQETNPKFLTEQLRKQFCELSGGPCQYDGESMKNSHAKLGITKAHFNALVEDLQSAMDAQGVPFTTQNRLLALLAPMHRDIVTR</sequence>
<dbReference type="Gene3D" id="1.10.490.10">
    <property type="entry name" value="Globins"/>
    <property type="match status" value="1"/>
</dbReference>
<dbReference type="InterPro" id="IPR001486">
    <property type="entry name" value="Hemoglobin_trunc"/>
</dbReference>
<evidence type="ECO:0000313" key="6">
    <source>
        <dbReference type="EMBL" id="UXH78062.1"/>
    </source>
</evidence>
<dbReference type="Pfam" id="PF01152">
    <property type="entry name" value="Bac_globin"/>
    <property type="match status" value="1"/>
</dbReference>
<organism evidence="6 7">
    <name type="scientific">Roseateles amylovorans</name>
    <dbReference type="NCBI Taxonomy" id="2978473"/>
    <lineage>
        <taxon>Bacteria</taxon>
        <taxon>Pseudomonadati</taxon>
        <taxon>Pseudomonadota</taxon>
        <taxon>Betaproteobacteria</taxon>
        <taxon>Burkholderiales</taxon>
        <taxon>Sphaerotilaceae</taxon>
        <taxon>Roseateles</taxon>
    </lineage>
</organism>
<dbReference type="CDD" id="cd00454">
    <property type="entry name" value="TrHb1_N"/>
    <property type="match status" value="1"/>
</dbReference>
<name>A0ABY6AZE6_9BURK</name>
<feature type="chain" id="PRO_5046015104" evidence="5">
    <location>
        <begin position="39"/>
        <end position="156"/>
    </location>
</feature>
<keyword evidence="5" id="KW-0732">Signal</keyword>
<keyword evidence="7" id="KW-1185">Reference proteome</keyword>